<dbReference type="AlphaFoldDB" id="A0A9D1G1S3"/>
<evidence type="ECO:0000313" key="7">
    <source>
        <dbReference type="EMBL" id="HIS92895.1"/>
    </source>
</evidence>
<dbReference type="Pfam" id="PF03787">
    <property type="entry name" value="RAMPs"/>
    <property type="match status" value="1"/>
</dbReference>
<evidence type="ECO:0000256" key="2">
    <source>
        <dbReference type="ARBA" id="ARBA00016109"/>
    </source>
</evidence>
<dbReference type="InterPro" id="IPR005510">
    <property type="entry name" value="Csm4"/>
</dbReference>
<protein>
    <recommendedName>
        <fullName evidence="2">CRISPR system Cms protein Csm4</fullName>
    </recommendedName>
</protein>
<dbReference type="NCBIfam" id="TIGR01903">
    <property type="entry name" value="cas5_csm4"/>
    <property type="match status" value="1"/>
</dbReference>
<dbReference type="Pfam" id="PF17953">
    <property type="entry name" value="Csm4_C"/>
    <property type="match status" value="1"/>
</dbReference>
<feature type="domain" description="CRISPR type III-associated protein" evidence="5">
    <location>
        <begin position="136"/>
        <end position="210"/>
    </location>
</feature>
<name>A0A9D1G1S3_9FIRM</name>
<organism evidence="7 8">
    <name type="scientific">Candidatus Alectryocaccomicrobium excrementavium</name>
    <dbReference type="NCBI Taxonomy" id="2840668"/>
    <lineage>
        <taxon>Bacteria</taxon>
        <taxon>Bacillati</taxon>
        <taxon>Bacillota</taxon>
        <taxon>Clostridia</taxon>
        <taxon>Candidatus Alectryocaccomicrobium</taxon>
    </lineage>
</organism>
<dbReference type="InterPro" id="IPR005537">
    <property type="entry name" value="RAMP_III_fam"/>
</dbReference>
<dbReference type="GO" id="GO:0003723">
    <property type="term" value="F:RNA binding"/>
    <property type="evidence" value="ECO:0007669"/>
    <property type="project" value="UniProtKB-KW"/>
</dbReference>
<proteinExistence type="inferred from homology"/>
<sequence length="327" mass="35918">MNFNVYKLRFTAPVHFGGDNALSLESAQMHFCADTLFSALCHAALLQGGNEAVERLCATAAAGDMRLSDGMPWAEDQKGDQFYLPRPFLAPIKRVETSPDKRKEAKKLRYLPAAEMEKYLSYLRGEGSLDFKALSRPFGAIEERTRAAVPEGGETVPYFVGAYRFEANCGLYFLLGYEDAALEGEVHRLLKLLQFSGIGGKISSGFGKFRLESTIKLESSSNSQTEWLAQALRDAQAPVQITLSACLPAESELESALEGAQYQMIRRGGFIHNPADTGAPRKKRGQCVFQAGSSFRARFGGELSAVGTSAGQTVYRYNRPLWLGVKL</sequence>
<comment type="caution">
    <text evidence="7">The sequence shown here is derived from an EMBL/GenBank/DDBJ whole genome shotgun (WGS) entry which is preliminary data.</text>
</comment>
<evidence type="ECO:0000256" key="4">
    <source>
        <dbReference type="ARBA" id="ARBA00023118"/>
    </source>
</evidence>
<reference evidence="7" key="2">
    <citation type="journal article" date="2021" name="PeerJ">
        <title>Extensive microbial diversity within the chicken gut microbiome revealed by metagenomics and culture.</title>
        <authorList>
            <person name="Gilroy R."/>
            <person name="Ravi A."/>
            <person name="Getino M."/>
            <person name="Pursley I."/>
            <person name="Horton D.L."/>
            <person name="Alikhan N.F."/>
            <person name="Baker D."/>
            <person name="Gharbi K."/>
            <person name="Hall N."/>
            <person name="Watson M."/>
            <person name="Adriaenssens E.M."/>
            <person name="Foster-Nyarko E."/>
            <person name="Jarju S."/>
            <person name="Secka A."/>
            <person name="Antonio M."/>
            <person name="Oren A."/>
            <person name="Chaudhuri R.R."/>
            <person name="La Ragione R."/>
            <person name="Hildebrand F."/>
            <person name="Pallen M.J."/>
        </authorList>
    </citation>
    <scope>NUCLEOTIDE SEQUENCE</scope>
    <source>
        <strain evidence="7">13766</strain>
    </source>
</reference>
<comment type="similarity">
    <text evidence="1">Belongs to the CRISPR-associated Csm4 family.</text>
</comment>
<feature type="domain" description="Csm4 C-terminal" evidence="6">
    <location>
        <begin position="236"/>
        <end position="325"/>
    </location>
</feature>
<gene>
    <name evidence="7" type="primary">csm4</name>
    <name evidence="7" type="ORF">IAA84_07780</name>
</gene>
<dbReference type="GO" id="GO:0051607">
    <property type="term" value="P:defense response to virus"/>
    <property type="evidence" value="ECO:0007669"/>
    <property type="project" value="UniProtKB-KW"/>
</dbReference>
<evidence type="ECO:0000259" key="5">
    <source>
        <dbReference type="Pfam" id="PF03787"/>
    </source>
</evidence>
<evidence type="ECO:0000256" key="1">
    <source>
        <dbReference type="ARBA" id="ARBA00005772"/>
    </source>
</evidence>
<keyword evidence="4" id="KW-0051">Antiviral defense</keyword>
<dbReference type="InterPro" id="IPR040932">
    <property type="entry name" value="Csm4_C"/>
</dbReference>
<accession>A0A9D1G1S3</accession>
<evidence type="ECO:0000256" key="3">
    <source>
        <dbReference type="ARBA" id="ARBA00022884"/>
    </source>
</evidence>
<dbReference type="EMBL" id="DVJN01000155">
    <property type="protein sequence ID" value="HIS92895.1"/>
    <property type="molecule type" value="Genomic_DNA"/>
</dbReference>
<evidence type="ECO:0000259" key="6">
    <source>
        <dbReference type="Pfam" id="PF17953"/>
    </source>
</evidence>
<evidence type="ECO:0000313" key="8">
    <source>
        <dbReference type="Proteomes" id="UP000824140"/>
    </source>
</evidence>
<dbReference type="Proteomes" id="UP000824140">
    <property type="component" value="Unassembled WGS sequence"/>
</dbReference>
<reference evidence="7" key="1">
    <citation type="submission" date="2020-10" db="EMBL/GenBank/DDBJ databases">
        <authorList>
            <person name="Gilroy R."/>
        </authorList>
    </citation>
    <scope>NUCLEOTIDE SEQUENCE</scope>
    <source>
        <strain evidence="7">13766</strain>
    </source>
</reference>
<keyword evidence="3" id="KW-0694">RNA-binding</keyword>